<dbReference type="AlphaFoldDB" id="A0A8T0DP44"/>
<dbReference type="EMBL" id="JTDF01001821">
    <property type="protein sequence ID" value="KAF8569503.1"/>
    <property type="molecule type" value="Genomic_DNA"/>
</dbReference>
<comment type="caution">
    <text evidence="1">The sequence shown here is derived from an EMBL/GenBank/DDBJ whole genome shotgun (WGS) entry which is preliminary data.</text>
</comment>
<reference evidence="1 2" key="1">
    <citation type="submission" date="2019-07" db="EMBL/GenBank/DDBJ databases">
        <title>Annotation for the trematode Paragonimus westermani.</title>
        <authorList>
            <person name="Choi Y.-J."/>
        </authorList>
    </citation>
    <scope>NUCLEOTIDE SEQUENCE [LARGE SCALE GENOMIC DNA]</scope>
    <source>
        <strain evidence="1">180907_Pwestermani</strain>
    </source>
</reference>
<proteinExistence type="predicted"/>
<organism evidence="1 2">
    <name type="scientific">Paragonimus westermani</name>
    <dbReference type="NCBI Taxonomy" id="34504"/>
    <lineage>
        <taxon>Eukaryota</taxon>
        <taxon>Metazoa</taxon>
        <taxon>Spiralia</taxon>
        <taxon>Lophotrochozoa</taxon>
        <taxon>Platyhelminthes</taxon>
        <taxon>Trematoda</taxon>
        <taxon>Digenea</taxon>
        <taxon>Plagiorchiida</taxon>
        <taxon>Troglotremata</taxon>
        <taxon>Troglotrematidae</taxon>
        <taxon>Paragonimus</taxon>
    </lineage>
</organism>
<dbReference type="OrthoDB" id="6255955at2759"/>
<name>A0A8T0DP44_9TREM</name>
<protein>
    <submittedName>
        <fullName evidence="1">Uncharacterized protein</fullName>
    </submittedName>
</protein>
<gene>
    <name evidence="1" type="ORF">P879_01965</name>
</gene>
<dbReference type="Proteomes" id="UP000699462">
    <property type="component" value="Unassembled WGS sequence"/>
</dbReference>
<evidence type="ECO:0000313" key="2">
    <source>
        <dbReference type="Proteomes" id="UP000699462"/>
    </source>
</evidence>
<evidence type="ECO:0000313" key="1">
    <source>
        <dbReference type="EMBL" id="KAF8569503.1"/>
    </source>
</evidence>
<sequence length="722" mass="83019">MEITLTLTILECRKFSVEAIDELGKTVDLPKLLPAFHKATLSMKPLEWTSNTSESEETSYKKGLQIIKSVSHILNLEQNYFEQEFKAVILQICHELKDHAGTEVGSFALSTLELVKVMEKWQLIAQWLTDGINIFDSFLVERIHRPIDSVWVVILTAFDKSLTDRDAVCSDTFNKLRGCLRNVKISTKKKHINPGLLLDMITSSLDEPIEIVSCCQDMFYGEPLLELEEKLTALDKMHKDWLHLLAGCSIFHSVESDYSVEDVNATDVINQQIARFLQTSRIRLYGENGVAFYLNTLMTELESWNERGKQAVVNRDTLLRISHLHEYELEQSLSEEKHKKFFELVDFEPVQLSLSCGRWIDMMNSAIGCVGSGEIYRKPTSKLQNEQGCDSEVASRLEQAQSSSINDDYHFNTKENPMIGDVNVSASCGTRLLNWVERIRISVHDAKQRRSERIQKVYARSLEEIAQVLLRGEQMRESTVSLIPPVQRSFETKFREDEDEAVKTEELLLTQDLTSMSKTILSHMIEENMDDFSSISLNHYRVELFQELAEQWHKLSCSLKQMESGLRGSFRKRMAKARTLKRMSERSSVYRPTPKTGLFSYLQQTDQTIRKRPISDSKDGGQFQTRASEEGVQLPSDLLRTSVAYRGLELLNQYKRDVKNDERMACDTERKAENEELCLQQCQAEQTVLEKKIDVVLKQLQQLKDSIAERSKILSEHNEPNV</sequence>
<accession>A0A8T0DP44</accession>
<keyword evidence="2" id="KW-1185">Reference proteome</keyword>